<reference evidence="2 3" key="1">
    <citation type="submission" date="2019-02" db="EMBL/GenBank/DDBJ databases">
        <title>Deep-cultivation of Planctomycetes and their phenomic and genomic characterization uncovers novel biology.</title>
        <authorList>
            <person name="Wiegand S."/>
            <person name="Jogler M."/>
            <person name="Boedeker C."/>
            <person name="Pinto D."/>
            <person name="Vollmers J."/>
            <person name="Rivas-Marin E."/>
            <person name="Kohn T."/>
            <person name="Peeters S.H."/>
            <person name="Heuer A."/>
            <person name="Rast P."/>
            <person name="Oberbeckmann S."/>
            <person name="Bunk B."/>
            <person name="Jeske O."/>
            <person name="Meyerdierks A."/>
            <person name="Storesund J.E."/>
            <person name="Kallscheuer N."/>
            <person name="Luecker S."/>
            <person name="Lage O.M."/>
            <person name="Pohl T."/>
            <person name="Merkel B.J."/>
            <person name="Hornburger P."/>
            <person name="Mueller R.-W."/>
            <person name="Bruemmer F."/>
            <person name="Labrenz M."/>
            <person name="Spormann A.M."/>
            <person name="Op den Camp H."/>
            <person name="Overmann J."/>
            <person name="Amann R."/>
            <person name="Jetten M.S.M."/>
            <person name="Mascher T."/>
            <person name="Medema M.H."/>
            <person name="Devos D.P."/>
            <person name="Kaster A.-K."/>
            <person name="Ovreas L."/>
            <person name="Rohde M."/>
            <person name="Galperin M.Y."/>
            <person name="Jogler C."/>
        </authorList>
    </citation>
    <scope>NUCLEOTIDE SEQUENCE [LARGE SCALE GENOMIC DNA]</scope>
    <source>
        <strain evidence="2 3">K22_7</strain>
    </source>
</reference>
<gene>
    <name evidence="2" type="ORF">K227x_58260</name>
</gene>
<dbReference type="EMBL" id="CP036525">
    <property type="protein sequence ID" value="QDT07399.1"/>
    <property type="molecule type" value="Genomic_DNA"/>
</dbReference>
<dbReference type="InterPro" id="IPR013424">
    <property type="entry name" value="Ice-binding_C"/>
</dbReference>
<dbReference type="AlphaFoldDB" id="A0A517NJU2"/>
<organism evidence="2 3">
    <name type="scientific">Rubripirellula lacrimiformis</name>
    <dbReference type="NCBI Taxonomy" id="1930273"/>
    <lineage>
        <taxon>Bacteria</taxon>
        <taxon>Pseudomonadati</taxon>
        <taxon>Planctomycetota</taxon>
        <taxon>Planctomycetia</taxon>
        <taxon>Pirellulales</taxon>
        <taxon>Pirellulaceae</taxon>
        <taxon>Rubripirellula</taxon>
    </lineage>
</organism>
<dbReference type="KEGG" id="rlc:K227x_58260"/>
<dbReference type="Proteomes" id="UP000318538">
    <property type="component" value="Chromosome"/>
</dbReference>
<dbReference type="Pfam" id="PF07589">
    <property type="entry name" value="PEP-CTERM"/>
    <property type="match status" value="1"/>
</dbReference>
<sequence>MRMSNTSSVSALNQAFISVIAIVMQFAFAPASQGAVSIEFSAQTDGVGTSYHWAFYDFFDPADGIQSVDVSSPTGGTLGMPFDNYVDFRNAVTGQWTIEASFNNGNPDAELMFEVTDLPDVFPLISPVILSPGEGDTVQSGQSFFPTLDPATVGTGFLSRTRFNSPDLTASFETGGTYNGFRATLNAGVSEADFRFAYTNIEQASDLASNFSGDDTLLEGIDYLFGSGTRTVNVTAVPEPGTALAMLAIVTAGLIRRQRR</sequence>
<evidence type="ECO:0000313" key="2">
    <source>
        <dbReference type="EMBL" id="QDT07399.1"/>
    </source>
</evidence>
<proteinExistence type="predicted"/>
<keyword evidence="3" id="KW-1185">Reference proteome</keyword>
<accession>A0A517NJU2</accession>
<protein>
    <recommendedName>
        <fullName evidence="1">Ice-binding protein C-terminal domain-containing protein</fullName>
    </recommendedName>
</protein>
<evidence type="ECO:0000259" key="1">
    <source>
        <dbReference type="Pfam" id="PF07589"/>
    </source>
</evidence>
<dbReference type="NCBIfam" id="TIGR02595">
    <property type="entry name" value="PEP_CTERM"/>
    <property type="match status" value="1"/>
</dbReference>
<feature type="domain" description="Ice-binding protein C-terminal" evidence="1">
    <location>
        <begin position="236"/>
        <end position="260"/>
    </location>
</feature>
<name>A0A517NJU2_9BACT</name>
<evidence type="ECO:0000313" key="3">
    <source>
        <dbReference type="Proteomes" id="UP000318538"/>
    </source>
</evidence>